<keyword evidence="3" id="KW-1185">Reference proteome</keyword>
<accession>A0A9P0AFL7</accession>
<gene>
    <name evidence="2" type="ORF">BEMITA_LOCUS9385</name>
</gene>
<name>A0A9P0AFL7_BEMTA</name>
<evidence type="ECO:0000313" key="2">
    <source>
        <dbReference type="EMBL" id="CAH0390683.1"/>
    </source>
</evidence>
<evidence type="ECO:0000256" key="1">
    <source>
        <dbReference type="SAM" id="MobiDB-lite"/>
    </source>
</evidence>
<dbReference type="EMBL" id="OU963866">
    <property type="protein sequence ID" value="CAH0390683.1"/>
    <property type="molecule type" value="Genomic_DNA"/>
</dbReference>
<dbReference type="Proteomes" id="UP001152759">
    <property type="component" value="Chromosome 5"/>
</dbReference>
<organism evidence="2 3">
    <name type="scientific">Bemisia tabaci</name>
    <name type="common">Sweetpotato whitefly</name>
    <name type="synonym">Aleurodes tabaci</name>
    <dbReference type="NCBI Taxonomy" id="7038"/>
    <lineage>
        <taxon>Eukaryota</taxon>
        <taxon>Metazoa</taxon>
        <taxon>Ecdysozoa</taxon>
        <taxon>Arthropoda</taxon>
        <taxon>Hexapoda</taxon>
        <taxon>Insecta</taxon>
        <taxon>Pterygota</taxon>
        <taxon>Neoptera</taxon>
        <taxon>Paraneoptera</taxon>
        <taxon>Hemiptera</taxon>
        <taxon>Sternorrhyncha</taxon>
        <taxon>Aleyrodoidea</taxon>
        <taxon>Aleyrodidae</taxon>
        <taxon>Aleyrodinae</taxon>
        <taxon>Bemisia</taxon>
    </lineage>
</organism>
<reference evidence="2" key="1">
    <citation type="submission" date="2021-12" db="EMBL/GenBank/DDBJ databases">
        <authorList>
            <person name="King R."/>
        </authorList>
    </citation>
    <scope>NUCLEOTIDE SEQUENCE</scope>
</reference>
<feature type="region of interest" description="Disordered" evidence="1">
    <location>
        <begin position="145"/>
        <end position="189"/>
    </location>
</feature>
<dbReference type="AlphaFoldDB" id="A0A9P0AFL7"/>
<feature type="compositionally biased region" description="Pro residues" evidence="1">
    <location>
        <begin position="154"/>
        <end position="185"/>
    </location>
</feature>
<proteinExistence type="predicted"/>
<evidence type="ECO:0000313" key="3">
    <source>
        <dbReference type="Proteomes" id="UP001152759"/>
    </source>
</evidence>
<protein>
    <submittedName>
        <fullName evidence="2">Uncharacterized protein</fullName>
    </submittedName>
</protein>
<sequence length="271" mass="29182">MIWTFPINCGRPCIDDVTSAPVDKVTVAPVDDVIIAPVDDVVDAHVDDLIGTPVEYTIIKTAFVSDSSPCIDDVTSAPVDKVTVAPVDDVIIAPVDDVVDAHVDDLIGTPVDYTIIKTAFVSDSSFPGACTEKKEHEGIAVCDGNLGSGRLMAPHPPTATGPTPEVPPPPPAGGARPPPQEPPRATPQVTEELRQNLILKYVGSLYNRLSQYLPQMAFQKDGEIIDYMVVSVLSLREELRSMKQSMEAVRRSVGGPPASASFFNNFRFFKK</sequence>